<feature type="compositionally biased region" description="Basic and acidic residues" evidence="1">
    <location>
        <begin position="747"/>
        <end position="762"/>
    </location>
</feature>
<feature type="region of interest" description="Disordered" evidence="1">
    <location>
        <begin position="168"/>
        <end position="196"/>
    </location>
</feature>
<organism evidence="2 3">
    <name type="scientific">Dendrobium thyrsiflorum</name>
    <name type="common">Pinecone-like raceme dendrobium</name>
    <name type="synonym">Orchid</name>
    <dbReference type="NCBI Taxonomy" id="117978"/>
    <lineage>
        <taxon>Eukaryota</taxon>
        <taxon>Viridiplantae</taxon>
        <taxon>Streptophyta</taxon>
        <taxon>Embryophyta</taxon>
        <taxon>Tracheophyta</taxon>
        <taxon>Spermatophyta</taxon>
        <taxon>Magnoliopsida</taxon>
        <taxon>Liliopsida</taxon>
        <taxon>Asparagales</taxon>
        <taxon>Orchidaceae</taxon>
        <taxon>Epidendroideae</taxon>
        <taxon>Malaxideae</taxon>
        <taxon>Dendrobiinae</taxon>
        <taxon>Dendrobium</taxon>
    </lineage>
</organism>
<keyword evidence="3" id="KW-1185">Reference proteome</keyword>
<comment type="caution">
    <text evidence="2">The sequence shown here is derived from an EMBL/GenBank/DDBJ whole genome shotgun (WGS) entry which is preliminary data.</text>
</comment>
<dbReference type="EMBL" id="JANQDX010000011">
    <property type="protein sequence ID" value="KAL0916710.1"/>
    <property type="molecule type" value="Genomic_DNA"/>
</dbReference>
<reference evidence="2 3" key="1">
    <citation type="journal article" date="2024" name="Plant Biotechnol. J.">
        <title>Dendrobium thyrsiflorum genome and its molecular insights into genes involved in important horticultural traits.</title>
        <authorList>
            <person name="Chen B."/>
            <person name="Wang J.Y."/>
            <person name="Zheng P.J."/>
            <person name="Li K.L."/>
            <person name="Liang Y.M."/>
            <person name="Chen X.F."/>
            <person name="Zhang C."/>
            <person name="Zhao X."/>
            <person name="He X."/>
            <person name="Zhang G.Q."/>
            <person name="Liu Z.J."/>
            <person name="Xu Q."/>
        </authorList>
    </citation>
    <scope>NUCLEOTIDE SEQUENCE [LARGE SCALE GENOMIC DNA]</scope>
    <source>
        <strain evidence="2">GZMU011</strain>
    </source>
</reference>
<accession>A0ABD0UVR9</accession>
<evidence type="ECO:0000256" key="1">
    <source>
        <dbReference type="SAM" id="MobiDB-lite"/>
    </source>
</evidence>
<protein>
    <submittedName>
        <fullName evidence="2">Uncharacterized protein</fullName>
    </submittedName>
</protein>
<feature type="compositionally biased region" description="Polar residues" evidence="1">
    <location>
        <begin position="1015"/>
        <end position="1025"/>
    </location>
</feature>
<evidence type="ECO:0000313" key="3">
    <source>
        <dbReference type="Proteomes" id="UP001552299"/>
    </source>
</evidence>
<feature type="compositionally biased region" description="Pro residues" evidence="1">
    <location>
        <begin position="771"/>
        <end position="791"/>
    </location>
</feature>
<dbReference type="Proteomes" id="UP001552299">
    <property type="component" value="Unassembled WGS sequence"/>
</dbReference>
<evidence type="ECO:0000313" key="2">
    <source>
        <dbReference type="EMBL" id="KAL0916710.1"/>
    </source>
</evidence>
<name>A0ABD0UVR9_DENTH</name>
<feature type="region of interest" description="Disordered" evidence="1">
    <location>
        <begin position="1004"/>
        <end position="1025"/>
    </location>
</feature>
<proteinExistence type="predicted"/>
<dbReference type="AlphaFoldDB" id="A0ABD0UVR9"/>
<feature type="compositionally biased region" description="Polar residues" evidence="1">
    <location>
        <begin position="702"/>
        <end position="718"/>
    </location>
</feature>
<gene>
    <name evidence="2" type="ORF">M5K25_014240</name>
</gene>
<feature type="compositionally biased region" description="Low complexity" evidence="1">
    <location>
        <begin position="792"/>
        <end position="813"/>
    </location>
</feature>
<feature type="region of interest" description="Disordered" evidence="1">
    <location>
        <begin position="1"/>
        <end position="20"/>
    </location>
</feature>
<feature type="region of interest" description="Disordered" evidence="1">
    <location>
        <begin position="568"/>
        <end position="601"/>
    </location>
</feature>
<feature type="region of interest" description="Disordered" evidence="1">
    <location>
        <begin position="702"/>
        <end position="857"/>
    </location>
</feature>
<feature type="region of interest" description="Disordered" evidence="1">
    <location>
        <begin position="386"/>
        <end position="456"/>
    </location>
</feature>
<sequence length="1025" mass="111023">MAGFESHRHQCTGSEGSPDSAMAFSGPSVTFCFGSDSRVTLPESLLSSLPAGGITFGSFTDSAYVTFGGPTPSEAAAFSPPQRRGRAAMRPFGRPVARQPARAAARPAVVRAQPVRPVARQPVPRPLPVQPVRPVARRPAPIVPVVRPAPAPQHRQPVVPLAVAPVETTRARVSPPPSSSRKRGAQAELPSPSSHRVSVFARLSHSETARQTPVTSVVAPVPPVQSVGLDVASSSTSGLGRRARRNRNRRLRLAASEAAVQEMVVSVAQQEPVQRRVVPSQREPRRPTVVHTPNVVVAPEIDAVQGGRFSPLVHSGDEEDAGRIAAAPPVTTTLPRARVPRDGAARALTQRIRSIVRSARGRGRVSEERLLREISQVHFQLQRQSVRQSYQWRRGQPPRQSTRPVVTARPLTDAPSVGRRPRHHGRRPPSEPVRSQLGSVVVVPPPQSDVPSTSRRSRWVWRRRQVNQPVETEQTVGTVRRVDTVVPSVAAAVPMICDRAADDVEFVPSVSPPVRVESAGVSDQHGASSPMGPHIDALCQTFSEDDWLGEESEEDVPVHRVCVVTRRGTSDEHRDIDDDMEEQGEADVPSTSAQGGPPRSVDTDATVLQLQAQMAEMARAMATMTAQLTALGVAPQVMEVGTPTTSRDEPVVPPVVVPDPVRVERVQRTVPAVPPTVTFSTPVQTQSVQMSPGQIQDMITQKVEQAISSRKSGDSDSIPSAVPPKVESQPLRRPQRQEFSGVPPPPRKADVHSTFEVQDKGKRPMVSSAPQRPPPPPRPQFPPRPQLPPQAPAQSSGSEQYGSQHSSQSSDSGEPLSSGEEWQLALSRKTRGMIRQAVQSSEAVERRPPQAKSTVASTFTLPVSSSPSSVVVPTEHISPSSCIRKMYEREKLVVTSEGKTGSLPALTLKDFVLPPIDDELMEEDDSGYFWSLCVPSSSRSHTRSFHVLSISDDDVVSLHEEEFECDEPVFTIPEGGCYMDSGDESEGTPQPLLVEATQAMTLEPNESPDEFDSVQEIQLRSGKNC</sequence>